<dbReference type="KEGG" id="capn:CBG49_04210"/>
<keyword evidence="6" id="KW-1185">Reference proteome</keyword>
<protein>
    <submittedName>
        <fullName evidence="5">Glycerol acyltransferase</fullName>
    </submittedName>
</protein>
<evidence type="ECO:0000313" key="5">
    <source>
        <dbReference type="EMBL" id="ASF42345.1"/>
    </source>
</evidence>
<reference evidence="6" key="1">
    <citation type="submission" date="2017-06" db="EMBL/GenBank/DDBJ databases">
        <title>Complete genome sequence of Capnocytophaga sp. KCOM 1579 (=ChDC OS43) isolated from a human refractory periapical abscess lesion.</title>
        <authorList>
            <person name="Kook J.-K."/>
            <person name="Park S.-N."/>
            <person name="Lim Y.K."/>
            <person name="Roh H."/>
        </authorList>
    </citation>
    <scope>NUCLEOTIDE SEQUENCE [LARGE SCALE GENOMIC DNA]</scope>
    <source>
        <strain evidence="6">ChDC OS43</strain>
    </source>
</reference>
<dbReference type="AlphaFoldDB" id="A0A1Z4BM63"/>
<evidence type="ECO:0000256" key="1">
    <source>
        <dbReference type="ARBA" id="ARBA00005189"/>
    </source>
</evidence>
<keyword evidence="3 5" id="KW-0012">Acyltransferase</keyword>
<dbReference type="GO" id="GO:0003841">
    <property type="term" value="F:1-acylglycerol-3-phosphate O-acyltransferase activity"/>
    <property type="evidence" value="ECO:0007669"/>
    <property type="project" value="TreeGrafter"/>
</dbReference>
<evidence type="ECO:0000259" key="4">
    <source>
        <dbReference type="SMART" id="SM00563"/>
    </source>
</evidence>
<evidence type="ECO:0000313" key="6">
    <source>
        <dbReference type="Proteomes" id="UP000197007"/>
    </source>
</evidence>
<feature type="domain" description="Phospholipid/glycerol acyltransferase" evidence="4">
    <location>
        <begin position="31"/>
        <end position="139"/>
    </location>
</feature>
<dbReference type="Pfam" id="PF01553">
    <property type="entry name" value="Acyltransferase"/>
    <property type="match status" value="1"/>
</dbReference>
<keyword evidence="2 5" id="KW-0808">Transferase</keyword>
<gene>
    <name evidence="5" type="ORF">CBG49_04210</name>
</gene>
<sequence>MIKKWIGSFALWVMGWKIELQGDKQTLNRCVLVVAPHTTNWEFVLGILAYWKFEKPIKLIIKDAHTKAWYGWVVRKLGGIGINRSQHNHLIEFITQRFKEEDFSLVVTPEGTRSRVNKWRMGFYHIALSAQVPVVLGAGDFKKKKIYIGKTISLTDLQTRSQESIMQEIYDFYKDINPKYPEQWNPLSPIS</sequence>
<name>A0A1Z4BM63_9FLAO</name>
<accession>A0A1Z4BM63</accession>
<comment type="pathway">
    <text evidence="1">Lipid metabolism.</text>
</comment>
<dbReference type="SMART" id="SM00563">
    <property type="entry name" value="PlsC"/>
    <property type="match status" value="1"/>
</dbReference>
<proteinExistence type="predicted"/>
<dbReference type="GO" id="GO:0006654">
    <property type="term" value="P:phosphatidic acid biosynthetic process"/>
    <property type="evidence" value="ECO:0007669"/>
    <property type="project" value="TreeGrafter"/>
</dbReference>
<organism evidence="5 6">
    <name type="scientific">Capnocytophaga endodontalis</name>
    <dbReference type="NCBI Taxonomy" id="2708117"/>
    <lineage>
        <taxon>Bacteria</taxon>
        <taxon>Pseudomonadati</taxon>
        <taxon>Bacteroidota</taxon>
        <taxon>Flavobacteriia</taxon>
        <taxon>Flavobacteriales</taxon>
        <taxon>Flavobacteriaceae</taxon>
        <taxon>Capnocytophaga</taxon>
    </lineage>
</organism>
<evidence type="ECO:0000256" key="2">
    <source>
        <dbReference type="ARBA" id="ARBA00022679"/>
    </source>
</evidence>
<dbReference type="Proteomes" id="UP000197007">
    <property type="component" value="Chromosome"/>
</dbReference>
<evidence type="ECO:0000256" key="3">
    <source>
        <dbReference type="ARBA" id="ARBA00023315"/>
    </source>
</evidence>
<dbReference type="SUPFAM" id="SSF69593">
    <property type="entry name" value="Glycerol-3-phosphate (1)-acyltransferase"/>
    <property type="match status" value="1"/>
</dbReference>
<dbReference type="PANTHER" id="PTHR10434:SF9">
    <property type="entry name" value="PHOSPHOLIPID_GLYCEROL ACYLTRANSFERASE DOMAIN-CONTAINING PROTEIN"/>
    <property type="match status" value="1"/>
</dbReference>
<dbReference type="PANTHER" id="PTHR10434">
    <property type="entry name" value="1-ACYL-SN-GLYCEROL-3-PHOSPHATE ACYLTRANSFERASE"/>
    <property type="match status" value="1"/>
</dbReference>
<dbReference type="InterPro" id="IPR002123">
    <property type="entry name" value="Plipid/glycerol_acylTrfase"/>
</dbReference>
<dbReference type="EMBL" id="CP022022">
    <property type="protein sequence ID" value="ASF42345.1"/>
    <property type="molecule type" value="Genomic_DNA"/>
</dbReference>